<dbReference type="Proteomes" id="UP001377168">
    <property type="component" value="Unassembled WGS sequence"/>
</dbReference>
<organism evidence="1 2">
    <name type="scientific">Streptomyces achmelvichensis</name>
    <dbReference type="NCBI Taxonomy" id="3134111"/>
    <lineage>
        <taxon>Bacteria</taxon>
        <taxon>Bacillati</taxon>
        <taxon>Actinomycetota</taxon>
        <taxon>Actinomycetes</taxon>
        <taxon>Kitasatosporales</taxon>
        <taxon>Streptomycetaceae</taxon>
        <taxon>Streptomyces</taxon>
    </lineage>
</organism>
<dbReference type="EMBL" id="JBBKAJ010000022">
    <property type="protein sequence ID" value="MEJ8632881.1"/>
    <property type="molecule type" value="Genomic_DNA"/>
</dbReference>
<gene>
    <name evidence="1" type="ORF">WKI67_05690</name>
</gene>
<protein>
    <submittedName>
        <fullName evidence="1">FMN-binding negative transcriptional regulator</fullName>
    </submittedName>
</protein>
<proteinExistence type="predicted"/>
<accession>A0ACC6PNC4</accession>
<evidence type="ECO:0000313" key="2">
    <source>
        <dbReference type="Proteomes" id="UP001377168"/>
    </source>
</evidence>
<name>A0ACC6PNC4_9ACTN</name>
<keyword evidence="2" id="KW-1185">Reference proteome</keyword>
<reference evidence="1" key="1">
    <citation type="submission" date="2024-03" db="EMBL/GenBank/DDBJ databases">
        <title>Novel Streptomyces species of biotechnological and ecological value are a feature of Machair soil.</title>
        <authorList>
            <person name="Prole J.R."/>
            <person name="Goodfellow M."/>
            <person name="Allenby N."/>
            <person name="Ward A.C."/>
        </authorList>
    </citation>
    <scope>NUCLEOTIDE SEQUENCE</scope>
    <source>
        <strain evidence="1">MS2.AVA.5</strain>
    </source>
</reference>
<evidence type="ECO:0000313" key="1">
    <source>
        <dbReference type="EMBL" id="MEJ8632881.1"/>
    </source>
</evidence>
<comment type="caution">
    <text evidence="1">The sequence shown here is derived from an EMBL/GenBank/DDBJ whole genome shotgun (WGS) entry which is preliminary data.</text>
</comment>
<sequence>MFVPRQYREPHRSWMTEVIRNNPMALMTSNSVADGDSPGAPFATHLPVIPNPETGGEWPEDLSGTTLLGHMNRANPHWAALGTGTPVLLVFTGPHAYVSPTVYGTTPAAPTWNFTSVHVHGVMEKLESREETLEVVQSTVRAFEGDFGNGWDMSESIGYFHKLAPAVGAFRVRVVRADGMFKLSQEQASEVRDRVQRSFADRECGRHQATAKLMSELPCART</sequence>